<keyword evidence="8" id="KW-0175">Coiled coil</keyword>
<organism evidence="13 14">
    <name type="scientific">Alteromonas lipolytica</name>
    <dbReference type="NCBI Taxonomy" id="1856405"/>
    <lineage>
        <taxon>Bacteria</taxon>
        <taxon>Pseudomonadati</taxon>
        <taxon>Pseudomonadota</taxon>
        <taxon>Gammaproteobacteria</taxon>
        <taxon>Alteromonadales</taxon>
        <taxon>Alteromonadaceae</taxon>
        <taxon>Alteromonas/Salinimonas group</taxon>
        <taxon>Alteromonas</taxon>
    </lineage>
</organism>
<dbReference type="InterPro" id="IPR027417">
    <property type="entry name" value="P-loop_NTPase"/>
</dbReference>
<keyword evidence="14" id="KW-1185">Reference proteome</keyword>
<dbReference type="InterPro" id="IPR005702">
    <property type="entry name" value="Wzc-like_C"/>
</dbReference>
<dbReference type="Pfam" id="PF02706">
    <property type="entry name" value="Wzz"/>
    <property type="match status" value="1"/>
</dbReference>
<dbReference type="STRING" id="1856405.BFC17_20085"/>
<dbReference type="InterPro" id="IPR003856">
    <property type="entry name" value="LPS_length_determ_N"/>
</dbReference>
<evidence type="ECO:0008006" key="15">
    <source>
        <dbReference type="Google" id="ProtNLM"/>
    </source>
</evidence>
<dbReference type="EMBL" id="MJIC01000014">
    <property type="protein sequence ID" value="OFI33869.1"/>
    <property type="molecule type" value="Genomic_DNA"/>
</dbReference>
<feature type="domain" description="Polysaccharide chain length determinant N-terminal" evidence="11">
    <location>
        <begin position="17"/>
        <end position="107"/>
    </location>
</feature>
<feature type="domain" description="Tyrosine-protein kinase G-rich" evidence="12">
    <location>
        <begin position="398"/>
        <end position="473"/>
    </location>
</feature>
<dbReference type="Pfam" id="PF13807">
    <property type="entry name" value="GNVR"/>
    <property type="match status" value="1"/>
</dbReference>
<dbReference type="Gene3D" id="3.40.50.300">
    <property type="entry name" value="P-loop containing nucleotide triphosphate hydrolases"/>
    <property type="match status" value="1"/>
</dbReference>
<evidence type="ECO:0000256" key="8">
    <source>
        <dbReference type="SAM" id="Coils"/>
    </source>
</evidence>
<dbReference type="InterPro" id="IPR032807">
    <property type="entry name" value="GNVR"/>
</dbReference>
<evidence type="ECO:0000256" key="3">
    <source>
        <dbReference type="ARBA" id="ARBA00022692"/>
    </source>
</evidence>
<comment type="subcellular location">
    <subcellularLocation>
        <location evidence="1">Cell membrane</location>
        <topology evidence="1">Multi-pass membrane protein</topology>
    </subcellularLocation>
</comment>
<feature type="transmembrane region" description="Helical" evidence="9">
    <location>
        <begin position="32"/>
        <end position="50"/>
    </location>
</feature>
<dbReference type="RefSeq" id="WP_070176796.1">
    <property type="nucleotide sequence ID" value="NZ_BMJR01000003.1"/>
</dbReference>
<dbReference type="InterPro" id="IPR050445">
    <property type="entry name" value="Bact_polysacc_biosynth/exp"/>
</dbReference>
<dbReference type="PANTHER" id="PTHR32309:SF13">
    <property type="entry name" value="FERRIC ENTEROBACTIN TRANSPORT PROTEIN FEPE"/>
    <property type="match status" value="1"/>
</dbReference>
<sequence length="735" mass="82235">MQHLDSKNGFNKYNSELIDLSQYLRVLRRRKWTIVFITIVSIALAIFYISKATPIYQATAKIQADPVQPNATSQDQYIMNSMVFLFYETQYEIIQSRKVAETVVDKLGLVAKFKKEIAEAKENGENESILKKIKKTIKSWLPSDSEETTPSPLSDSQLRTMIAQTIQAGLSVEGGTQSQVINIGYQHEDPVLAAAIVNAISESYIEFGLESRLSQIKDTAEWLSEQLEDLRATLQNSEDRLRNFRLAQNLMDTEQQERLSNTQLQTLNTELVRAQSALSEAKELYGQIIQLEQEGGDYRSLGPVLQSNTIRDLVREESTLSRKVQELSERYGEKHPKMIAARSDLASAQLNLDREAAKIVESIKKEYRSAQAQERNIQNLIAKTRDELQSYQGNSFELTRLEREVENNRRIYESFLGKLMEADVSGDYDASNIRVIDSATIPEWPIKPNPTLIFAASVVIGAMFGIIFAFIREFMGNVFRTPDQLERELSLPSLGVTPLVKKGKSTAPPEKQYIADQRSTFAEAINTIRTGLLFSNIDNPPKTILITSTNGSEGKTTLAINLAVALSQMDKTLLIEMDLRKPAVGKDLGIKANLGLSDLLSGKTDTNVFHNVEGAPNLNVITCGTIPPNPMELISSKRFANLLNSLRDRFTHIVIDSPPTLPVSDSCVLAKMVDATIVAVKAEDTKISTVKETISRLHKVNANITGVVLTQASPQKMSYYGEHYYQDSYYGVEKK</sequence>
<keyword evidence="3 9" id="KW-0812">Transmembrane</keyword>
<evidence type="ECO:0000256" key="6">
    <source>
        <dbReference type="ARBA" id="ARBA00022989"/>
    </source>
</evidence>
<dbReference type="InterPro" id="IPR002586">
    <property type="entry name" value="CobQ/CobB/MinD/ParA_Nub-bd_dom"/>
</dbReference>
<keyword evidence="2" id="KW-1003">Cell membrane</keyword>
<dbReference type="Proteomes" id="UP000176037">
    <property type="component" value="Unassembled WGS sequence"/>
</dbReference>
<gene>
    <name evidence="13" type="ORF">BFC17_20085</name>
</gene>
<evidence type="ECO:0000259" key="12">
    <source>
        <dbReference type="Pfam" id="PF13807"/>
    </source>
</evidence>
<keyword evidence="6 9" id="KW-1133">Transmembrane helix</keyword>
<evidence type="ECO:0000259" key="11">
    <source>
        <dbReference type="Pfam" id="PF02706"/>
    </source>
</evidence>
<feature type="domain" description="CobQ/CobB/MinD/ParA nucleotide binding" evidence="10">
    <location>
        <begin position="544"/>
        <end position="717"/>
    </location>
</feature>
<evidence type="ECO:0000256" key="2">
    <source>
        <dbReference type="ARBA" id="ARBA00022475"/>
    </source>
</evidence>
<evidence type="ECO:0000256" key="9">
    <source>
        <dbReference type="SAM" id="Phobius"/>
    </source>
</evidence>
<evidence type="ECO:0000313" key="13">
    <source>
        <dbReference type="EMBL" id="OFI33869.1"/>
    </source>
</evidence>
<keyword evidence="5" id="KW-0067">ATP-binding</keyword>
<evidence type="ECO:0000256" key="5">
    <source>
        <dbReference type="ARBA" id="ARBA00022840"/>
    </source>
</evidence>
<dbReference type="Pfam" id="PF01656">
    <property type="entry name" value="CbiA"/>
    <property type="match status" value="1"/>
</dbReference>
<name>A0A1E8FD81_9ALTE</name>
<dbReference type="SUPFAM" id="SSF52540">
    <property type="entry name" value="P-loop containing nucleoside triphosphate hydrolases"/>
    <property type="match status" value="1"/>
</dbReference>
<evidence type="ECO:0000256" key="7">
    <source>
        <dbReference type="ARBA" id="ARBA00023136"/>
    </source>
</evidence>
<accession>A0A1E8FD81</accession>
<comment type="caution">
    <text evidence="13">The sequence shown here is derived from an EMBL/GenBank/DDBJ whole genome shotgun (WGS) entry which is preliminary data.</text>
</comment>
<feature type="coiled-coil region" evidence="8">
    <location>
        <begin position="213"/>
        <end position="330"/>
    </location>
</feature>
<dbReference type="GO" id="GO:0004715">
    <property type="term" value="F:non-membrane spanning protein tyrosine kinase activity"/>
    <property type="evidence" value="ECO:0007669"/>
    <property type="project" value="UniProtKB-EC"/>
</dbReference>
<dbReference type="AlphaFoldDB" id="A0A1E8FD81"/>
<evidence type="ECO:0000256" key="4">
    <source>
        <dbReference type="ARBA" id="ARBA00022741"/>
    </source>
</evidence>
<reference evidence="13 14" key="1">
    <citation type="submission" date="2016-09" db="EMBL/GenBank/DDBJ databases">
        <title>Alteromonas lipolytica, a new species isolated from sea water.</title>
        <authorList>
            <person name="Wu Y.-H."/>
            <person name="Cheng H."/>
            <person name="Xu X.-W."/>
        </authorList>
    </citation>
    <scope>NUCLEOTIDE SEQUENCE [LARGE SCALE GENOMIC DNA]</scope>
    <source>
        <strain evidence="13 14">JW12</strain>
    </source>
</reference>
<feature type="coiled-coil region" evidence="8">
    <location>
        <begin position="360"/>
        <end position="387"/>
    </location>
</feature>
<protein>
    <recommendedName>
        <fullName evidence="15">Chain-length determining protein</fullName>
    </recommendedName>
</protein>
<dbReference type="CDD" id="cd05387">
    <property type="entry name" value="BY-kinase"/>
    <property type="match status" value="1"/>
</dbReference>
<evidence type="ECO:0000256" key="1">
    <source>
        <dbReference type="ARBA" id="ARBA00004651"/>
    </source>
</evidence>
<dbReference type="OrthoDB" id="9775724at2"/>
<evidence type="ECO:0000313" key="14">
    <source>
        <dbReference type="Proteomes" id="UP000176037"/>
    </source>
</evidence>
<feature type="transmembrane region" description="Helical" evidence="9">
    <location>
        <begin position="452"/>
        <end position="471"/>
    </location>
</feature>
<keyword evidence="7 9" id="KW-0472">Membrane</keyword>
<dbReference type="NCBIfam" id="TIGR01007">
    <property type="entry name" value="eps_fam"/>
    <property type="match status" value="1"/>
</dbReference>
<dbReference type="PANTHER" id="PTHR32309">
    <property type="entry name" value="TYROSINE-PROTEIN KINASE"/>
    <property type="match status" value="1"/>
</dbReference>
<proteinExistence type="predicted"/>
<evidence type="ECO:0000259" key="10">
    <source>
        <dbReference type="Pfam" id="PF01656"/>
    </source>
</evidence>
<dbReference type="GO" id="GO:0005886">
    <property type="term" value="C:plasma membrane"/>
    <property type="evidence" value="ECO:0007669"/>
    <property type="project" value="UniProtKB-SubCell"/>
</dbReference>
<keyword evidence="4" id="KW-0547">Nucleotide-binding</keyword>
<dbReference type="GO" id="GO:0005524">
    <property type="term" value="F:ATP binding"/>
    <property type="evidence" value="ECO:0007669"/>
    <property type="project" value="UniProtKB-KW"/>
</dbReference>